<sequence length="523" mass="55231">MARFLFLLHVGGPYDGGVITNIRLTESLAAQGHEVTVLCPEPTVEHKGVRVVELTPDRLPAEVAAGIAALEPPVNRFSPAIVEHFRDRSPADLGLPEGEDAFDAIVGYADMTGPAAAELRDRFYRSAKVVNHITFDPLPVLRAAGNEELGLHRAQRHAVSFAAADLVLGQGPKAAADARRLMTGARGAAMLPPTHQYIPGMAVSRAAHTPPRAGEPLRLLMLGRTADPNKGAAEVAAALRLMHAMGYREVHLTLMGVQEGERAEVEEAMRLHYGPSWEAAIEVKDFTTDRREVERAIAESHVLVVATRNESLGLVSAEYAAVGKPLVIAPGDGNGFAAFLQDTARVPRALGAYAVVDDSGSIDLSGAVMGAAPPTGAMRHEVIAERLMAVADNYPAYLGASLRVRDVLAHYTSEHAALSVADAVERLRAGDLRHTKQGADAAVLAVSEAEILTGVPVDRRGRALLLSPGRPAADAPDAADPALGAARGVRAGLGRRPKVSLVKPERRAPSNRPPGRRPGQGAG</sequence>
<dbReference type="Gene3D" id="3.40.50.2000">
    <property type="entry name" value="Glycogen Phosphorylase B"/>
    <property type="match status" value="2"/>
</dbReference>
<dbReference type="RefSeq" id="WP_179766864.1">
    <property type="nucleotide sequence ID" value="NZ_JACCFO010000001.1"/>
</dbReference>
<name>A0A853BL93_9ACTN</name>
<keyword evidence="2" id="KW-0808">Transferase</keyword>
<dbReference type="AlphaFoldDB" id="A0A853BL93"/>
<dbReference type="SUPFAM" id="SSF53756">
    <property type="entry name" value="UDP-Glycosyltransferase/glycogen phosphorylase"/>
    <property type="match status" value="1"/>
</dbReference>
<dbReference type="Pfam" id="PF20706">
    <property type="entry name" value="GT4-conflict"/>
    <property type="match status" value="1"/>
</dbReference>
<proteinExistence type="predicted"/>
<evidence type="ECO:0000313" key="2">
    <source>
        <dbReference type="EMBL" id="NYI95331.1"/>
    </source>
</evidence>
<dbReference type="Proteomes" id="UP000575985">
    <property type="component" value="Unassembled WGS sequence"/>
</dbReference>
<feature type="compositionally biased region" description="Low complexity" evidence="1">
    <location>
        <begin position="468"/>
        <end position="492"/>
    </location>
</feature>
<comment type="caution">
    <text evidence="2">The sequence shown here is derived from an EMBL/GenBank/DDBJ whole genome shotgun (WGS) entry which is preliminary data.</text>
</comment>
<gene>
    <name evidence="2" type="ORF">HNR12_001608</name>
</gene>
<protein>
    <submittedName>
        <fullName evidence="2">Glycosyltransferase involved in cell wall biosynthesis</fullName>
    </submittedName>
</protein>
<feature type="region of interest" description="Disordered" evidence="1">
    <location>
        <begin position="468"/>
        <end position="523"/>
    </location>
</feature>
<evidence type="ECO:0000313" key="3">
    <source>
        <dbReference type="Proteomes" id="UP000575985"/>
    </source>
</evidence>
<keyword evidence="3" id="KW-1185">Reference proteome</keyword>
<dbReference type="EMBL" id="JACCFO010000001">
    <property type="protein sequence ID" value="NYI95331.1"/>
    <property type="molecule type" value="Genomic_DNA"/>
</dbReference>
<dbReference type="GO" id="GO:0016740">
    <property type="term" value="F:transferase activity"/>
    <property type="evidence" value="ECO:0007669"/>
    <property type="project" value="UniProtKB-KW"/>
</dbReference>
<accession>A0A853BL93</accession>
<organism evidence="2 3">
    <name type="scientific">Streptomonospora nanhaiensis</name>
    <dbReference type="NCBI Taxonomy" id="1323731"/>
    <lineage>
        <taxon>Bacteria</taxon>
        <taxon>Bacillati</taxon>
        <taxon>Actinomycetota</taxon>
        <taxon>Actinomycetes</taxon>
        <taxon>Streptosporangiales</taxon>
        <taxon>Nocardiopsidaceae</taxon>
        <taxon>Streptomonospora</taxon>
    </lineage>
</organism>
<evidence type="ECO:0000256" key="1">
    <source>
        <dbReference type="SAM" id="MobiDB-lite"/>
    </source>
</evidence>
<reference evidence="2 3" key="1">
    <citation type="submission" date="2020-07" db="EMBL/GenBank/DDBJ databases">
        <title>Sequencing the genomes of 1000 actinobacteria strains.</title>
        <authorList>
            <person name="Klenk H.-P."/>
        </authorList>
    </citation>
    <scope>NUCLEOTIDE SEQUENCE [LARGE SCALE GENOMIC DNA]</scope>
    <source>
        <strain evidence="2 3">DSM 45927</strain>
    </source>
</reference>